<feature type="transmembrane region" description="Helical" evidence="7">
    <location>
        <begin position="7"/>
        <end position="27"/>
    </location>
</feature>
<feature type="region of interest" description="Disordered" evidence="6">
    <location>
        <begin position="343"/>
        <end position="381"/>
    </location>
</feature>
<feature type="transmembrane region" description="Helical" evidence="7">
    <location>
        <begin position="310"/>
        <end position="331"/>
    </location>
</feature>
<dbReference type="Pfam" id="PF02653">
    <property type="entry name" value="BPD_transp_2"/>
    <property type="match status" value="1"/>
</dbReference>
<reference evidence="8" key="1">
    <citation type="submission" date="2021-01" db="EMBL/GenBank/DDBJ databases">
        <title>Whole genome shotgun sequence of Cellulomonas chitinilytica NBRC 110799.</title>
        <authorList>
            <person name="Komaki H."/>
            <person name="Tamura T."/>
        </authorList>
    </citation>
    <scope>NUCLEOTIDE SEQUENCE</scope>
    <source>
        <strain evidence="8">NBRC 110799</strain>
    </source>
</reference>
<comment type="caution">
    <text evidence="8">The sequence shown here is derived from an EMBL/GenBank/DDBJ whole genome shotgun (WGS) entry which is preliminary data.</text>
</comment>
<name>A0A919U3M6_9CELL</name>
<keyword evidence="2" id="KW-1003">Cell membrane</keyword>
<feature type="transmembrane region" description="Helical" evidence="7">
    <location>
        <begin position="268"/>
        <end position="298"/>
    </location>
</feature>
<evidence type="ECO:0000256" key="4">
    <source>
        <dbReference type="ARBA" id="ARBA00022989"/>
    </source>
</evidence>
<evidence type="ECO:0000256" key="3">
    <source>
        <dbReference type="ARBA" id="ARBA00022692"/>
    </source>
</evidence>
<feature type="transmembrane region" description="Helical" evidence="7">
    <location>
        <begin position="138"/>
        <end position="157"/>
    </location>
</feature>
<dbReference type="InterPro" id="IPR001851">
    <property type="entry name" value="ABC_transp_permease"/>
</dbReference>
<evidence type="ECO:0000256" key="7">
    <source>
        <dbReference type="SAM" id="Phobius"/>
    </source>
</evidence>
<feature type="transmembrane region" description="Helical" evidence="7">
    <location>
        <begin position="237"/>
        <end position="261"/>
    </location>
</feature>
<dbReference type="EMBL" id="BONK01000012">
    <property type="protein sequence ID" value="GIG22582.1"/>
    <property type="molecule type" value="Genomic_DNA"/>
</dbReference>
<feature type="transmembrane region" description="Helical" evidence="7">
    <location>
        <begin position="163"/>
        <end position="180"/>
    </location>
</feature>
<dbReference type="Proteomes" id="UP000632740">
    <property type="component" value="Unassembled WGS sequence"/>
</dbReference>
<protein>
    <submittedName>
        <fullName evidence="8">Urea ABC transporter permease subunit UrtC</fullName>
    </submittedName>
</protein>
<keyword evidence="3 7" id="KW-0812">Transmembrane</keyword>
<evidence type="ECO:0000256" key="5">
    <source>
        <dbReference type="ARBA" id="ARBA00023136"/>
    </source>
</evidence>
<dbReference type="CDD" id="cd06581">
    <property type="entry name" value="TM_PBP1_LivM_like"/>
    <property type="match status" value="1"/>
</dbReference>
<comment type="subcellular location">
    <subcellularLocation>
        <location evidence="1">Cell membrane</location>
        <topology evidence="1">Multi-pass membrane protein</topology>
    </subcellularLocation>
</comment>
<proteinExistence type="predicted"/>
<dbReference type="RefSeq" id="WP_203757481.1">
    <property type="nucleotide sequence ID" value="NZ_BONK01000012.1"/>
</dbReference>
<dbReference type="GO" id="GO:0015658">
    <property type="term" value="F:branched-chain amino acid transmembrane transporter activity"/>
    <property type="evidence" value="ECO:0007669"/>
    <property type="project" value="InterPro"/>
</dbReference>
<dbReference type="PANTHER" id="PTHR30482:SF4">
    <property type="entry name" value="SLR1201 PROTEIN"/>
    <property type="match status" value="1"/>
</dbReference>
<evidence type="ECO:0000313" key="9">
    <source>
        <dbReference type="Proteomes" id="UP000632740"/>
    </source>
</evidence>
<feature type="transmembrane region" description="Helical" evidence="7">
    <location>
        <begin position="109"/>
        <end position="131"/>
    </location>
</feature>
<keyword evidence="4 7" id="KW-1133">Transmembrane helix</keyword>
<keyword evidence="9" id="KW-1185">Reference proteome</keyword>
<feature type="transmembrane region" description="Helical" evidence="7">
    <location>
        <begin position="58"/>
        <end position="76"/>
    </location>
</feature>
<dbReference type="InterPro" id="IPR043428">
    <property type="entry name" value="LivM-like"/>
</dbReference>
<feature type="transmembrane region" description="Helical" evidence="7">
    <location>
        <begin position="33"/>
        <end position="51"/>
    </location>
</feature>
<dbReference type="NCBIfam" id="TIGR03408">
    <property type="entry name" value="urea_trans_UrtC"/>
    <property type="match status" value="1"/>
</dbReference>
<evidence type="ECO:0000256" key="2">
    <source>
        <dbReference type="ARBA" id="ARBA00022475"/>
    </source>
</evidence>
<sequence>MTARLRLWGGFAVAAVLLFVVAPGALSDFRLNLLAKFLCLAMVAVGIGLAWGRGGMLTLGQGVFFGLGGYLMAMHLKLADAGPGGVPDFMLLYGDGTVPGWWEPFRDPVVTVVAILVVPTGLAALLGLAVFKRRVRGAYFAILSQALAAAFAILLIGQQKVTGGTNGLNGFKSFFGFTLADPLNKRMLYFIAAGVLLAMVAATRLLMRSRYGELLVAVRDQENRVRFLGYDPAGVKVVAYATAACFAAIGGALFTPIVGIISPADVGVVASIAFLVGVAIGGRATLLGPVLGAVAVSWAETSLSEQFPSFWTYFQGALFIGVVAFLPNGLATLGQVWRRRRAGPGIREDESGQPDDGTPRSAPEASLPADAPADALPGRTA</sequence>
<feature type="transmembrane region" description="Helical" evidence="7">
    <location>
        <begin position="187"/>
        <end position="207"/>
    </location>
</feature>
<evidence type="ECO:0000313" key="8">
    <source>
        <dbReference type="EMBL" id="GIG22582.1"/>
    </source>
</evidence>
<feature type="compositionally biased region" description="Low complexity" evidence="6">
    <location>
        <begin position="361"/>
        <end position="381"/>
    </location>
</feature>
<gene>
    <name evidence="8" type="ORF">Cch01nite_33060</name>
</gene>
<dbReference type="InterPro" id="IPR017778">
    <property type="entry name" value="ABC_transptr_urea_perm_UrtC"/>
</dbReference>
<organism evidence="8 9">
    <name type="scientific">Cellulomonas chitinilytica</name>
    <dbReference type="NCBI Taxonomy" id="398759"/>
    <lineage>
        <taxon>Bacteria</taxon>
        <taxon>Bacillati</taxon>
        <taxon>Actinomycetota</taxon>
        <taxon>Actinomycetes</taxon>
        <taxon>Micrococcales</taxon>
        <taxon>Cellulomonadaceae</taxon>
        <taxon>Cellulomonas</taxon>
    </lineage>
</organism>
<evidence type="ECO:0000256" key="6">
    <source>
        <dbReference type="SAM" id="MobiDB-lite"/>
    </source>
</evidence>
<keyword evidence="5 7" id="KW-0472">Membrane</keyword>
<dbReference type="PANTHER" id="PTHR30482">
    <property type="entry name" value="HIGH-AFFINITY BRANCHED-CHAIN AMINO ACID TRANSPORT SYSTEM PERMEASE"/>
    <property type="match status" value="1"/>
</dbReference>
<accession>A0A919U3M6</accession>
<dbReference type="GO" id="GO:0005886">
    <property type="term" value="C:plasma membrane"/>
    <property type="evidence" value="ECO:0007669"/>
    <property type="project" value="UniProtKB-SubCell"/>
</dbReference>
<evidence type="ECO:0000256" key="1">
    <source>
        <dbReference type="ARBA" id="ARBA00004651"/>
    </source>
</evidence>
<dbReference type="AlphaFoldDB" id="A0A919U3M6"/>